<reference evidence="1" key="1">
    <citation type="submission" date="2019-05" db="EMBL/GenBank/DDBJ databases">
        <title>The de novo reference genome and transcriptome assemblies of the wild tomato species Solanum chilense.</title>
        <authorList>
            <person name="Stam R."/>
            <person name="Nosenko T."/>
            <person name="Hoerger A.C."/>
            <person name="Stephan W."/>
            <person name="Seidel M.A."/>
            <person name="Kuhn J.M.M."/>
            <person name="Haberer G."/>
            <person name="Tellier A."/>
        </authorList>
    </citation>
    <scope>NUCLEOTIDE SEQUENCE</scope>
    <source>
        <tissue evidence="1">Mature leaves</tissue>
    </source>
</reference>
<sequence length="168" mass="18875">MVNGSGTCSNIFVPDEVKKVIYNQHSPIAFCNEEDKPIWTHSHTGKVHYRICMEGAETRKVPKRHGQSTVAPKHPFQDVLNKKFGRAIFGDNWITICQACDYKIQQKEVIIVKWIRPHFDTLKLNSDGSCVNNICGGGGIVRDSIRKIIFAYSILLGPGTTTILNHPQ</sequence>
<dbReference type="AlphaFoldDB" id="A0A6N2CGQ7"/>
<dbReference type="EMBL" id="RXGB01000318">
    <property type="protein sequence ID" value="TMX03990.1"/>
    <property type="molecule type" value="Genomic_DNA"/>
</dbReference>
<name>A0A6N2CGQ7_SOLCI</name>
<proteinExistence type="predicted"/>
<organism evidence="1">
    <name type="scientific">Solanum chilense</name>
    <name type="common">Tomato</name>
    <name type="synonym">Lycopersicon chilense</name>
    <dbReference type="NCBI Taxonomy" id="4083"/>
    <lineage>
        <taxon>Eukaryota</taxon>
        <taxon>Viridiplantae</taxon>
        <taxon>Streptophyta</taxon>
        <taxon>Embryophyta</taxon>
        <taxon>Tracheophyta</taxon>
        <taxon>Spermatophyta</taxon>
        <taxon>Magnoliopsida</taxon>
        <taxon>eudicotyledons</taxon>
        <taxon>Gunneridae</taxon>
        <taxon>Pentapetalae</taxon>
        <taxon>asterids</taxon>
        <taxon>lamiids</taxon>
        <taxon>Solanales</taxon>
        <taxon>Solanaceae</taxon>
        <taxon>Solanoideae</taxon>
        <taxon>Solaneae</taxon>
        <taxon>Solanum</taxon>
        <taxon>Solanum subgen. Lycopersicon</taxon>
    </lineage>
</organism>
<evidence type="ECO:0008006" key="2">
    <source>
        <dbReference type="Google" id="ProtNLM"/>
    </source>
</evidence>
<comment type="caution">
    <text evidence="1">The sequence shown here is derived from an EMBL/GenBank/DDBJ whole genome shotgun (WGS) entry which is preliminary data.</text>
</comment>
<accession>A0A6N2CGQ7</accession>
<protein>
    <recommendedName>
        <fullName evidence="2">RNase H type-1 domain-containing protein</fullName>
    </recommendedName>
</protein>
<evidence type="ECO:0000313" key="1">
    <source>
        <dbReference type="EMBL" id="TMX03990.1"/>
    </source>
</evidence>
<gene>
    <name evidence="1" type="ORF">EJD97_012461</name>
</gene>